<feature type="active site" description="Cysteine persulfide intermediate" evidence="1">
    <location>
        <position position="118"/>
    </location>
</feature>
<keyword evidence="4" id="KW-1185">Reference proteome</keyword>
<evidence type="ECO:0000313" key="3">
    <source>
        <dbReference type="EMBL" id="AHC99835.1"/>
    </source>
</evidence>
<keyword evidence="1" id="KW-0963">Cytoplasm</keyword>
<dbReference type="InterPro" id="IPR016193">
    <property type="entry name" value="Cytidine_deaminase-like"/>
</dbReference>
<dbReference type="PANTHER" id="PTHR30592">
    <property type="entry name" value="FORMATE DEHYDROGENASE"/>
    <property type="match status" value="1"/>
</dbReference>
<organism evidence="3 4">
    <name type="scientific">Leisingera methylohalidivorans DSM 14336</name>
    <dbReference type="NCBI Taxonomy" id="999552"/>
    <lineage>
        <taxon>Bacteria</taxon>
        <taxon>Pseudomonadati</taxon>
        <taxon>Pseudomonadota</taxon>
        <taxon>Alphaproteobacteria</taxon>
        <taxon>Rhodobacterales</taxon>
        <taxon>Roseobacteraceae</taxon>
        <taxon>Leisingera</taxon>
    </lineage>
</organism>
<comment type="subcellular location">
    <subcellularLocation>
        <location evidence="1">Cytoplasm</location>
    </subcellularLocation>
</comment>
<comment type="similarity">
    <text evidence="1">Belongs to the FdhD family.</text>
</comment>
<dbReference type="STRING" id="999552.METH_03075"/>
<dbReference type="Pfam" id="PF02634">
    <property type="entry name" value="FdhD-NarQ"/>
    <property type="match status" value="1"/>
</dbReference>
<gene>
    <name evidence="1" type="primary">fdhD</name>
    <name evidence="3" type="ORF">METH_03075</name>
</gene>
<dbReference type="GO" id="GO:0016783">
    <property type="term" value="F:sulfurtransferase activity"/>
    <property type="evidence" value="ECO:0007669"/>
    <property type="project" value="InterPro"/>
</dbReference>
<dbReference type="Gene3D" id="3.40.140.10">
    <property type="entry name" value="Cytidine Deaminase, domain 2"/>
    <property type="match status" value="1"/>
</dbReference>
<dbReference type="InterPro" id="IPR003786">
    <property type="entry name" value="FdhD"/>
</dbReference>
<accession>V9VMP6</accession>
<dbReference type="HOGENOM" id="CLU_056887_0_0_5"/>
<feature type="region of interest" description="Disordered" evidence="2">
    <location>
        <begin position="274"/>
        <end position="293"/>
    </location>
</feature>
<comment type="caution">
    <text evidence="1">Lacks conserved residue(s) required for the propagation of feature annotation.</text>
</comment>
<dbReference type="GO" id="GO:0006777">
    <property type="term" value="P:Mo-molybdopterin cofactor biosynthetic process"/>
    <property type="evidence" value="ECO:0007669"/>
    <property type="project" value="UniProtKB-UniRule"/>
</dbReference>
<dbReference type="GO" id="GO:0097163">
    <property type="term" value="F:sulfur carrier activity"/>
    <property type="evidence" value="ECO:0007669"/>
    <property type="project" value="UniProtKB-UniRule"/>
</dbReference>
<dbReference type="HAMAP" id="MF_00187">
    <property type="entry name" value="FdhD"/>
    <property type="match status" value="1"/>
</dbReference>
<protein>
    <recommendedName>
        <fullName evidence="1">Sulfur carrier protein FdhD</fullName>
    </recommendedName>
</protein>
<comment type="function">
    <text evidence="1">Required for formate dehydrogenase (FDH) activity. Acts as a sulfur carrier protein that transfers sulfur from IscS to the molybdenum cofactor prior to its insertion into FDH.</text>
</comment>
<dbReference type="KEGG" id="lmd:METH_03075"/>
<keyword evidence="1" id="KW-0501">Molybdenum cofactor biosynthesis</keyword>
<dbReference type="SUPFAM" id="SSF53927">
    <property type="entry name" value="Cytidine deaminase-like"/>
    <property type="match status" value="1"/>
</dbReference>
<dbReference type="GO" id="GO:0005737">
    <property type="term" value="C:cytoplasm"/>
    <property type="evidence" value="ECO:0007669"/>
    <property type="project" value="UniProtKB-SubCell"/>
</dbReference>
<sequence>MSMDITSEYLIAPGVADPRLTRAVTGVDQNGEASEIAVVEERPLTIFLNSQEIVTAMTIGDYPEYLALGFLRNQRMLLDGDEVTRVDYDEDLETVVVRTAVETSHEEKLKKKTRTSGCAVGTVFGDMMEGLEDVRLPEVQVKTSWLYTLAHKINRTPSLYLEAGAIHGTVLCHQDRPLVYMEDVGRHNAVDKIAGWMLSEQAEPADKILYTTGRLTSEMVIKTAMMGIPVLASRSGFTAWGVEIAREVGLTLIGRMRGQRFICLSGEERLLRDMDPKDAPVEDKKHRRKSADG</sequence>
<evidence type="ECO:0000256" key="1">
    <source>
        <dbReference type="HAMAP-Rule" id="MF_00187"/>
    </source>
</evidence>
<dbReference type="PATRIC" id="fig|999552.6.peg.612"/>
<dbReference type="PIRSF" id="PIRSF015626">
    <property type="entry name" value="FdhD"/>
    <property type="match status" value="1"/>
</dbReference>
<dbReference type="Proteomes" id="UP000018780">
    <property type="component" value="Chromosome"/>
</dbReference>
<evidence type="ECO:0000313" key="4">
    <source>
        <dbReference type="Proteomes" id="UP000018780"/>
    </source>
</evidence>
<name>V9VMP6_9RHOB</name>
<proteinExistence type="inferred from homology"/>
<reference evidence="3 4" key="1">
    <citation type="submission" date="2013-09" db="EMBL/GenBank/DDBJ databases">
        <authorList>
            <consortium name="DOE Joint Genome Institute"/>
            <person name="Klenk H.-P."/>
            <person name="Huntemann M."/>
            <person name="Han J."/>
            <person name="Chen A."/>
            <person name="Kyrpides N."/>
            <person name="Mavromatis K."/>
            <person name="Markowitz V."/>
            <person name="Palaniappan K."/>
            <person name="Ivanova N."/>
            <person name="Schaumberg A."/>
            <person name="Pati A."/>
            <person name="Liolios K."/>
            <person name="Nordberg H.P."/>
            <person name="Cantor M.N."/>
            <person name="Hua S.X."/>
            <person name="Woyke T."/>
        </authorList>
    </citation>
    <scope>NUCLEOTIDE SEQUENCE [LARGE SCALE GENOMIC DNA]</scope>
    <source>
        <strain evidence="3 4">DSM 14336</strain>
    </source>
</reference>
<dbReference type="PANTHER" id="PTHR30592:SF4">
    <property type="entry name" value="SULFUR CARRIER PROTEIN FDHD"/>
    <property type="match status" value="1"/>
</dbReference>
<dbReference type="AlphaFoldDB" id="V9VMP6"/>
<dbReference type="EMBL" id="CP006773">
    <property type="protein sequence ID" value="AHC99835.1"/>
    <property type="molecule type" value="Genomic_DNA"/>
</dbReference>
<evidence type="ECO:0000256" key="2">
    <source>
        <dbReference type="SAM" id="MobiDB-lite"/>
    </source>
</evidence>
<dbReference type="Gene3D" id="3.10.20.10">
    <property type="match status" value="1"/>
</dbReference>